<comment type="caution">
    <text evidence="1">The sequence shown here is derived from an EMBL/GenBank/DDBJ whole genome shotgun (WGS) entry which is preliminary data.</text>
</comment>
<dbReference type="EMBL" id="QTSX02002220">
    <property type="protein sequence ID" value="KAJ9077101.1"/>
    <property type="molecule type" value="Genomic_DNA"/>
</dbReference>
<evidence type="ECO:0000313" key="2">
    <source>
        <dbReference type="Proteomes" id="UP001165960"/>
    </source>
</evidence>
<keyword evidence="2" id="KW-1185">Reference proteome</keyword>
<proteinExistence type="predicted"/>
<protein>
    <submittedName>
        <fullName evidence="1">Uncharacterized protein</fullName>
    </submittedName>
</protein>
<gene>
    <name evidence="1" type="ORF">DSO57_1019836</name>
</gene>
<reference evidence="1" key="1">
    <citation type="submission" date="2022-04" db="EMBL/GenBank/DDBJ databases">
        <title>Genome of the entomopathogenic fungus Entomophthora muscae.</title>
        <authorList>
            <person name="Elya C."/>
            <person name="Lovett B.R."/>
            <person name="Lee E."/>
            <person name="Macias A.M."/>
            <person name="Hajek A.E."/>
            <person name="De Bivort B.L."/>
            <person name="Kasson M.T."/>
            <person name="De Fine Licht H.H."/>
            <person name="Stajich J.E."/>
        </authorList>
    </citation>
    <scope>NUCLEOTIDE SEQUENCE</scope>
    <source>
        <strain evidence="1">Berkeley</strain>
    </source>
</reference>
<sequence>MSYYAVHIGFQPGIYNTWKECEAQTKGFSRPKFKKFKTFDAAEYFYRTGLSLRDGFVSGQGESHQQISNPSPTESFFNTQPAYRVSFEPEKQADQVPLSKDNSAIESKEDPCDYFSSDIEVEDIIPVNFEIPGDNKNSLGTPTSRQGNGTCSGFMGSSNQQTDAVPVELNSFTTSFKRLASNLDRPTARFSKEFPEVVFIIRSSFQSESYETAKGIDIFFGEGDLRNITQSHPREASKIQRGELLACIRALERADSEDHLEIHTDCEYLLNGVTLWIPKWVKQGWPSSGSIDVENADLFQTLYTHIQKHKAMIRWVDCSSHFEKCEKRLALNWRFLFKWHLLKKASLIPSWIITTSLPKSCSFGNLDL</sequence>
<name>A0ACC2TRG2_9FUNG</name>
<evidence type="ECO:0000313" key="1">
    <source>
        <dbReference type="EMBL" id="KAJ9077101.1"/>
    </source>
</evidence>
<accession>A0ACC2TRG2</accession>
<organism evidence="1 2">
    <name type="scientific">Entomophthora muscae</name>
    <dbReference type="NCBI Taxonomy" id="34485"/>
    <lineage>
        <taxon>Eukaryota</taxon>
        <taxon>Fungi</taxon>
        <taxon>Fungi incertae sedis</taxon>
        <taxon>Zoopagomycota</taxon>
        <taxon>Entomophthoromycotina</taxon>
        <taxon>Entomophthoromycetes</taxon>
        <taxon>Entomophthorales</taxon>
        <taxon>Entomophthoraceae</taxon>
        <taxon>Entomophthora</taxon>
    </lineage>
</organism>
<dbReference type="Proteomes" id="UP001165960">
    <property type="component" value="Unassembled WGS sequence"/>
</dbReference>